<accession>A0A0A2L7G8</accession>
<dbReference type="Proteomes" id="UP000030104">
    <property type="component" value="Unassembled WGS sequence"/>
</dbReference>
<evidence type="ECO:0000313" key="2">
    <source>
        <dbReference type="Proteomes" id="UP000030104"/>
    </source>
</evidence>
<evidence type="ECO:0000313" key="1">
    <source>
        <dbReference type="EMBL" id="KGO76042.1"/>
    </source>
</evidence>
<dbReference type="OMA" id="YATLHWG"/>
<proteinExistence type="predicted"/>
<organism evidence="1 2">
    <name type="scientific">Penicillium italicum</name>
    <name type="common">Blue mold</name>
    <dbReference type="NCBI Taxonomy" id="40296"/>
    <lineage>
        <taxon>Eukaryota</taxon>
        <taxon>Fungi</taxon>
        <taxon>Dikarya</taxon>
        <taxon>Ascomycota</taxon>
        <taxon>Pezizomycotina</taxon>
        <taxon>Eurotiomycetes</taxon>
        <taxon>Eurotiomycetidae</taxon>
        <taxon>Eurotiales</taxon>
        <taxon>Aspergillaceae</taxon>
        <taxon>Penicillium</taxon>
    </lineage>
</organism>
<gene>
    <name evidence="1" type="ORF">PITC_011990</name>
</gene>
<dbReference type="EMBL" id="JQGA01000367">
    <property type="protein sequence ID" value="KGO76042.1"/>
    <property type="molecule type" value="Genomic_DNA"/>
</dbReference>
<dbReference type="PANTHER" id="PTHR40780">
    <property type="entry name" value="DUF3669 DOMAIN-CONTAINING PROTEIN"/>
    <property type="match status" value="1"/>
</dbReference>
<reference evidence="1 2" key="1">
    <citation type="journal article" date="2015" name="Mol. Plant Microbe Interact.">
        <title>Genome, transcriptome, and functional analyses of Penicillium expansum provide new insights into secondary metabolism and pathogenicity.</title>
        <authorList>
            <person name="Ballester A.R."/>
            <person name="Marcet-Houben M."/>
            <person name="Levin E."/>
            <person name="Sela N."/>
            <person name="Selma-Lazaro C."/>
            <person name="Carmona L."/>
            <person name="Wisniewski M."/>
            <person name="Droby S."/>
            <person name="Gonzalez-Candelas L."/>
            <person name="Gabaldon T."/>
        </authorList>
    </citation>
    <scope>NUCLEOTIDE SEQUENCE [LARGE SCALE GENOMIC DNA]</scope>
    <source>
        <strain evidence="1 2">PHI-1</strain>
    </source>
</reference>
<dbReference type="AlphaFoldDB" id="A0A0A2L7G8"/>
<dbReference type="OrthoDB" id="2993351at2759"/>
<comment type="caution">
    <text evidence="1">The sequence shown here is derived from an EMBL/GenBank/DDBJ whole genome shotgun (WGS) entry which is preliminary data.</text>
</comment>
<protein>
    <recommendedName>
        <fullName evidence="3">DUF3669 domain-containing protein</fullName>
    </recommendedName>
</protein>
<dbReference type="HOGENOM" id="CLU_039531_1_0_1"/>
<name>A0A0A2L7G8_PENIT</name>
<sequence>MAQRREGRSDNESANSGALFTTENNGISRLLLATNLGRMTDSAILKRSLSLKSVVLTTSSFSRFFQTASSQPELQQLNQIGAGLQGAIFEQVGKHLALKKESPGNERLPSNLYHEYKIHCDIWAVFEHYQSISSEVHIPKPFKFISREENGAFWDELLPKMPQAYRTRDDVVMMERILPLPKVVRKALISQFCTPEQHFDTTKNDAVLDHSQNKHCLARVYLGKANGTIDHKTPLRNFPLYLEPMEKIGIDTVPLANAMGKAYATLHWGAAINGDDVEFVLGTSVMEAQTADHGPEVQHRAVQLYLLDFGQCEVVDLTQDPDVVYQAFKGAMVTGDNQRFIPHYSKSPILFSTFRYGYIEAGNFILSDKQLQNKFNMEVFMQEYEEYAEDFL</sequence>
<dbReference type="PhylomeDB" id="A0A0A2L7G8"/>
<keyword evidence="2" id="KW-1185">Reference proteome</keyword>
<evidence type="ECO:0008006" key="3">
    <source>
        <dbReference type="Google" id="ProtNLM"/>
    </source>
</evidence>
<dbReference type="PANTHER" id="PTHR40780:SF2">
    <property type="entry name" value="DUF3669 DOMAIN-CONTAINING PROTEIN"/>
    <property type="match status" value="1"/>
</dbReference>